<gene>
    <name evidence="1" type="ORF">HPBE_LOCUS2695</name>
</gene>
<evidence type="ECO:0000313" key="2">
    <source>
        <dbReference type="Proteomes" id="UP000050761"/>
    </source>
</evidence>
<evidence type="ECO:0000313" key="1">
    <source>
        <dbReference type="EMBL" id="VDO27470.1"/>
    </source>
</evidence>
<sequence>MWSILSEFSARLPAPFTLVSPDLGLHMKAMQWVKDSENFDTVLGTKCRVKVR</sequence>
<keyword evidence="2" id="KW-1185">Reference proteome</keyword>
<accession>A0A183F953</accession>
<dbReference type="WBParaSite" id="HPBE_0000269501-mRNA-1">
    <property type="protein sequence ID" value="HPBE_0000269501-mRNA-1"/>
    <property type="gene ID" value="HPBE_0000269501"/>
</dbReference>
<protein>
    <submittedName>
        <fullName evidence="3">SERPIN domain-containing protein</fullName>
    </submittedName>
</protein>
<name>A0A183F953_HELPZ</name>
<dbReference type="Proteomes" id="UP000050761">
    <property type="component" value="Unassembled WGS sequence"/>
</dbReference>
<organism evidence="2 3">
    <name type="scientific">Heligmosomoides polygyrus</name>
    <name type="common">Parasitic roundworm</name>
    <dbReference type="NCBI Taxonomy" id="6339"/>
    <lineage>
        <taxon>Eukaryota</taxon>
        <taxon>Metazoa</taxon>
        <taxon>Ecdysozoa</taxon>
        <taxon>Nematoda</taxon>
        <taxon>Chromadorea</taxon>
        <taxon>Rhabditida</taxon>
        <taxon>Rhabditina</taxon>
        <taxon>Rhabditomorpha</taxon>
        <taxon>Strongyloidea</taxon>
        <taxon>Heligmosomidae</taxon>
        <taxon>Heligmosomoides</taxon>
    </lineage>
</organism>
<evidence type="ECO:0000313" key="3">
    <source>
        <dbReference type="WBParaSite" id="HPBE_0000269501-mRNA-1"/>
    </source>
</evidence>
<accession>A0A3P7TXY5</accession>
<reference evidence="1 2" key="1">
    <citation type="submission" date="2018-11" db="EMBL/GenBank/DDBJ databases">
        <authorList>
            <consortium name="Pathogen Informatics"/>
        </authorList>
    </citation>
    <scope>NUCLEOTIDE SEQUENCE [LARGE SCALE GENOMIC DNA]</scope>
</reference>
<dbReference type="AlphaFoldDB" id="A0A183F953"/>
<dbReference type="EMBL" id="UZAH01004573">
    <property type="protein sequence ID" value="VDO27470.1"/>
    <property type="molecule type" value="Genomic_DNA"/>
</dbReference>
<proteinExistence type="predicted"/>
<reference evidence="3" key="2">
    <citation type="submission" date="2019-09" db="UniProtKB">
        <authorList>
            <consortium name="WormBaseParasite"/>
        </authorList>
    </citation>
    <scope>IDENTIFICATION</scope>
</reference>